<sequence length="183" mass="20280">MALNSTGFDAVDRELKRMRDAQSPAINSAIDDAAKFGQQLAVDAIFNKYGFKSKSYVEQHFSVSIDPKTLTASVSARMRASSLTRFASPRYKVGKRSARVAGGFSINVIRNKPVWFSGAFTVIGRNGNQLMFSRKKGDNSWRNLNGQKALYGPSVAGSFGYMRDDLQPPIIAHLRKKYGQYAK</sequence>
<evidence type="ECO:0000313" key="2">
    <source>
        <dbReference type="Proteomes" id="UP000319809"/>
    </source>
</evidence>
<accession>A0A4Y5YHU6</accession>
<dbReference type="Proteomes" id="UP000319809">
    <property type="component" value="Chromosome"/>
</dbReference>
<name>A0A4Y5YHU6_9GAMM</name>
<dbReference type="AlphaFoldDB" id="A0A4Y5YHU6"/>
<reference evidence="1 2" key="1">
    <citation type="submission" date="2019-06" db="EMBL/GenBank/DDBJ databases">
        <title>The genome of Shewanella sp. SM1901.</title>
        <authorList>
            <person name="Cha Q."/>
        </authorList>
    </citation>
    <scope>NUCLEOTIDE SEQUENCE [LARGE SCALE GENOMIC DNA]</scope>
    <source>
        <strain evidence="1 2">SM1901</strain>
    </source>
</reference>
<proteinExistence type="predicted"/>
<dbReference type="RefSeq" id="WP_140235022.1">
    <property type="nucleotide sequence ID" value="NZ_CP041036.1"/>
</dbReference>
<keyword evidence="2" id="KW-1185">Reference proteome</keyword>
<dbReference type="EMBL" id="CP041036">
    <property type="protein sequence ID" value="QDE32381.1"/>
    <property type="molecule type" value="Genomic_DNA"/>
</dbReference>
<organism evidence="1 2">
    <name type="scientific">Shewanella polaris</name>
    <dbReference type="NCBI Taxonomy" id="2588449"/>
    <lineage>
        <taxon>Bacteria</taxon>
        <taxon>Pseudomonadati</taxon>
        <taxon>Pseudomonadota</taxon>
        <taxon>Gammaproteobacteria</taxon>
        <taxon>Alteromonadales</taxon>
        <taxon>Shewanellaceae</taxon>
        <taxon>Shewanella</taxon>
    </lineage>
</organism>
<gene>
    <name evidence="1" type="ORF">FH971_16270</name>
</gene>
<protein>
    <submittedName>
        <fullName evidence="1">Uncharacterized protein</fullName>
    </submittedName>
</protein>
<evidence type="ECO:0000313" key="1">
    <source>
        <dbReference type="EMBL" id="QDE32381.1"/>
    </source>
</evidence>
<dbReference type="KEGG" id="spol:FH971_16270"/>